<evidence type="ECO:0000256" key="1">
    <source>
        <dbReference type="SAM" id="MobiDB-lite"/>
    </source>
</evidence>
<feature type="compositionally biased region" description="Low complexity" evidence="1">
    <location>
        <begin position="250"/>
        <end position="263"/>
    </location>
</feature>
<feature type="region of interest" description="Disordered" evidence="1">
    <location>
        <begin position="326"/>
        <end position="365"/>
    </location>
</feature>
<feature type="region of interest" description="Disordered" evidence="1">
    <location>
        <begin position="225"/>
        <end position="265"/>
    </location>
</feature>
<accession>A0AAN6MTA5</accession>
<evidence type="ECO:0000313" key="3">
    <source>
        <dbReference type="Proteomes" id="UP001303889"/>
    </source>
</evidence>
<keyword evidence="3" id="KW-1185">Reference proteome</keyword>
<sequence length="393" mass="41946">ILSGGFILFCFIAWMAWRTMKKPRRNGGSGSGFGRSLRGLASKIPFLKQRAWQNLDDSASSRSPPPSYREKGGGSAPSLEGFFASEKMQTQQPPLQQPQQQLVQQPLPQPLQSHPMQPSWPLGPLDNNMYQQPLANPPNTYSPDSRPSITVVTNIPVYTHQPQESFSSTNAAHFGAILGGNPTSASPLQNGISPLSLYNQPFQTQQYGPYNSQLYRQPSQALSEVSSLSSGFGDGEMMPAGSVVSPPAPTATLPGSSSTSPGGQYTARFSWMSQARTAGGGLGRQNSSGSRSGRRETVYTESSEDQPARFRSVTSWVDQQTGRIRRAQQRGDGDGGSTAAAQVPGHPGIPGIHNPPGEPSFGMMMDDEEMPRRVEEVVAGLGVGVGGQGVGRG</sequence>
<reference evidence="2" key="2">
    <citation type="submission" date="2023-05" db="EMBL/GenBank/DDBJ databases">
        <authorList>
            <consortium name="Lawrence Berkeley National Laboratory"/>
            <person name="Steindorff A."/>
            <person name="Hensen N."/>
            <person name="Bonometti L."/>
            <person name="Westerberg I."/>
            <person name="Brannstrom I.O."/>
            <person name="Guillou S."/>
            <person name="Cros-Aarteil S."/>
            <person name="Calhoun S."/>
            <person name="Haridas S."/>
            <person name="Kuo A."/>
            <person name="Mondo S."/>
            <person name="Pangilinan J."/>
            <person name="Riley R."/>
            <person name="Labutti K."/>
            <person name="Andreopoulos B."/>
            <person name="Lipzen A."/>
            <person name="Chen C."/>
            <person name="Yanf M."/>
            <person name="Daum C."/>
            <person name="Ng V."/>
            <person name="Clum A."/>
            <person name="Ohm R."/>
            <person name="Martin F."/>
            <person name="Silar P."/>
            <person name="Natvig D."/>
            <person name="Lalanne C."/>
            <person name="Gautier V."/>
            <person name="Ament-Velasquez S.L."/>
            <person name="Kruys A."/>
            <person name="Hutchinson M.I."/>
            <person name="Powell A.J."/>
            <person name="Barry K."/>
            <person name="Miller A.N."/>
            <person name="Grigoriev I.V."/>
            <person name="Debuchy R."/>
            <person name="Gladieux P."/>
            <person name="Thoren M.H."/>
            <person name="Johannesson H."/>
        </authorList>
    </citation>
    <scope>NUCLEOTIDE SEQUENCE</scope>
    <source>
        <strain evidence="2">CBS 103.79</strain>
    </source>
</reference>
<protein>
    <submittedName>
        <fullName evidence="2">Uncharacterized protein</fullName>
    </submittedName>
</protein>
<feature type="compositionally biased region" description="Low complexity" evidence="1">
    <location>
        <begin position="344"/>
        <end position="355"/>
    </location>
</feature>
<gene>
    <name evidence="2" type="ORF">C8A05DRAFT_12613</name>
</gene>
<proteinExistence type="predicted"/>
<evidence type="ECO:0000313" key="2">
    <source>
        <dbReference type="EMBL" id="KAK3905573.1"/>
    </source>
</evidence>
<dbReference type="AlphaFoldDB" id="A0AAN6MTA5"/>
<name>A0AAN6MTA5_9PEZI</name>
<feature type="compositionally biased region" description="Polar residues" evidence="1">
    <location>
        <begin position="128"/>
        <end position="144"/>
    </location>
</feature>
<dbReference type="Proteomes" id="UP001303889">
    <property type="component" value="Unassembled WGS sequence"/>
</dbReference>
<feature type="region of interest" description="Disordered" evidence="1">
    <location>
        <begin position="109"/>
        <end position="144"/>
    </location>
</feature>
<dbReference type="EMBL" id="MU855353">
    <property type="protein sequence ID" value="KAK3905573.1"/>
    <property type="molecule type" value="Genomic_DNA"/>
</dbReference>
<feature type="non-terminal residue" evidence="2">
    <location>
        <position position="1"/>
    </location>
</feature>
<comment type="caution">
    <text evidence="2">The sequence shown here is derived from an EMBL/GenBank/DDBJ whole genome shotgun (WGS) entry which is preliminary data.</text>
</comment>
<feature type="region of interest" description="Disordered" evidence="1">
    <location>
        <begin position="52"/>
        <end position="80"/>
    </location>
</feature>
<organism evidence="2 3">
    <name type="scientific">Staphylotrichum tortipilum</name>
    <dbReference type="NCBI Taxonomy" id="2831512"/>
    <lineage>
        <taxon>Eukaryota</taxon>
        <taxon>Fungi</taxon>
        <taxon>Dikarya</taxon>
        <taxon>Ascomycota</taxon>
        <taxon>Pezizomycotina</taxon>
        <taxon>Sordariomycetes</taxon>
        <taxon>Sordariomycetidae</taxon>
        <taxon>Sordariales</taxon>
        <taxon>Chaetomiaceae</taxon>
        <taxon>Staphylotrichum</taxon>
    </lineage>
</organism>
<feature type="region of interest" description="Disordered" evidence="1">
    <location>
        <begin position="277"/>
        <end position="307"/>
    </location>
</feature>
<reference evidence="2" key="1">
    <citation type="journal article" date="2023" name="Mol. Phylogenet. Evol.">
        <title>Genome-scale phylogeny and comparative genomics of the fungal order Sordariales.</title>
        <authorList>
            <person name="Hensen N."/>
            <person name="Bonometti L."/>
            <person name="Westerberg I."/>
            <person name="Brannstrom I.O."/>
            <person name="Guillou S."/>
            <person name="Cros-Aarteil S."/>
            <person name="Calhoun S."/>
            <person name="Haridas S."/>
            <person name="Kuo A."/>
            <person name="Mondo S."/>
            <person name="Pangilinan J."/>
            <person name="Riley R."/>
            <person name="LaButti K."/>
            <person name="Andreopoulos B."/>
            <person name="Lipzen A."/>
            <person name="Chen C."/>
            <person name="Yan M."/>
            <person name="Daum C."/>
            <person name="Ng V."/>
            <person name="Clum A."/>
            <person name="Steindorff A."/>
            <person name="Ohm R.A."/>
            <person name="Martin F."/>
            <person name="Silar P."/>
            <person name="Natvig D.O."/>
            <person name="Lalanne C."/>
            <person name="Gautier V."/>
            <person name="Ament-Velasquez S.L."/>
            <person name="Kruys A."/>
            <person name="Hutchinson M.I."/>
            <person name="Powell A.J."/>
            <person name="Barry K."/>
            <person name="Miller A.N."/>
            <person name="Grigoriev I.V."/>
            <person name="Debuchy R."/>
            <person name="Gladieux P."/>
            <person name="Hiltunen Thoren M."/>
            <person name="Johannesson H."/>
        </authorList>
    </citation>
    <scope>NUCLEOTIDE SEQUENCE</scope>
    <source>
        <strain evidence="2">CBS 103.79</strain>
    </source>
</reference>